<dbReference type="Gene3D" id="3.40.50.1980">
    <property type="entry name" value="Nitrogenase molybdenum iron protein domain"/>
    <property type="match status" value="1"/>
</dbReference>
<keyword evidence="3" id="KW-1185">Reference proteome</keyword>
<reference evidence="2 3" key="1">
    <citation type="submission" date="2020-07" db="EMBL/GenBank/DDBJ databases">
        <title>Alkalicella. sp. LB2 genome.</title>
        <authorList>
            <person name="Postec A."/>
            <person name="Quemeneur M."/>
        </authorList>
    </citation>
    <scope>NUCLEOTIDE SEQUENCE [LARGE SCALE GENOMIC DNA]</scope>
    <source>
        <strain evidence="2 3">LB2</strain>
    </source>
</reference>
<dbReference type="RefSeq" id="WP_213168262.1">
    <property type="nucleotide sequence ID" value="NZ_CP058559.1"/>
</dbReference>
<dbReference type="PROSITE" id="PS51257">
    <property type="entry name" value="PROKAR_LIPOPROTEIN"/>
    <property type="match status" value="1"/>
</dbReference>
<evidence type="ECO:0008006" key="4">
    <source>
        <dbReference type="Google" id="ProtNLM"/>
    </source>
</evidence>
<dbReference type="Proteomes" id="UP000516160">
    <property type="component" value="Chromosome"/>
</dbReference>
<protein>
    <recommendedName>
        <fullName evidence="4">ABC transporter substrate-binding protein</fullName>
    </recommendedName>
</protein>
<dbReference type="EMBL" id="CP058559">
    <property type="protein sequence ID" value="QNO14511.1"/>
    <property type="molecule type" value="Genomic_DNA"/>
</dbReference>
<sequence>MKINKFLIFSLVISLFLVFAVGCSSSEDTSNPVDEDVVKVVASTSWTGVIAEAAGATNVTVLAPVELRHPPEYDFKPSDVQALIEADWIIMAGYEAFMNQMIEANNIDEAKIIRVTTTNTYDILVEQTRAAAEKMGTQEAQGQWELEFTDVMDTILERAQENDVENIKVLVHMHMQGFVRSLGFDVLEVFSADELSPARIGELASMNPDLIIDNFHNPQGLTIAETIDAERVELRNFPGPDHKTIIDLLISNATLLGVY</sequence>
<dbReference type="KEGG" id="acae:HYG86_06830"/>
<dbReference type="Pfam" id="PF01297">
    <property type="entry name" value="ZnuA"/>
    <property type="match status" value="1"/>
</dbReference>
<dbReference type="InterPro" id="IPR006127">
    <property type="entry name" value="ZnuA-like"/>
</dbReference>
<evidence type="ECO:0000313" key="2">
    <source>
        <dbReference type="EMBL" id="QNO14511.1"/>
    </source>
</evidence>
<feature type="signal peptide" evidence="1">
    <location>
        <begin position="1"/>
        <end position="26"/>
    </location>
</feature>
<gene>
    <name evidence="2" type="ORF">HYG86_06830</name>
</gene>
<dbReference type="GO" id="GO:0046872">
    <property type="term" value="F:metal ion binding"/>
    <property type="evidence" value="ECO:0007669"/>
    <property type="project" value="InterPro"/>
</dbReference>
<organism evidence="2 3">
    <name type="scientific">Alkalicella caledoniensis</name>
    <dbReference type="NCBI Taxonomy" id="2731377"/>
    <lineage>
        <taxon>Bacteria</taxon>
        <taxon>Bacillati</taxon>
        <taxon>Bacillota</taxon>
        <taxon>Clostridia</taxon>
        <taxon>Eubacteriales</taxon>
        <taxon>Proteinivoracaceae</taxon>
        <taxon>Alkalicella</taxon>
    </lineage>
</organism>
<dbReference type="AlphaFoldDB" id="A0A7G9W749"/>
<evidence type="ECO:0000313" key="3">
    <source>
        <dbReference type="Proteomes" id="UP000516160"/>
    </source>
</evidence>
<feature type="chain" id="PRO_5039259037" description="ABC transporter substrate-binding protein" evidence="1">
    <location>
        <begin position="27"/>
        <end position="259"/>
    </location>
</feature>
<accession>A0A7G9W749</accession>
<proteinExistence type="predicted"/>
<dbReference type="SUPFAM" id="SSF53807">
    <property type="entry name" value="Helical backbone' metal receptor"/>
    <property type="match status" value="1"/>
</dbReference>
<evidence type="ECO:0000256" key="1">
    <source>
        <dbReference type="SAM" id="SignalP"/>
    </source>
</evidence>
<dbReference type="GO" id="GO:0030001">
    <property type="term" value="P:metal ion transport"/>
    <property type="evidence" value="ECO:0007669"/>
    <property type="project" value="InterPro"/>
</dbReference>
<keyword evidence="1" id="KW-0732">Signal</keyword>
<name>A0A7G9W749_ALKCA</name>